<dbReference type="Gene3D" id="3.90.79.10">
    <property type="entry name" value="Nucleoside Triphosphate Pyrophosphohydrolase"/>
    <property type="match status" value="1"/>
</dbReference>
<protein>
    <submittedName>
        <fullName evidence="5">NUDIX domain-containing protein</fullName>
    </submittedName>
</protein>
<evidence type="ECO:0000313" key="6">
    <source>
        <dbReference type="Proteomes" id="UP000435802"/>
    </source>
</evidence>
<name>A0A6N8SET4_9HYPH</name>
<reference evidence="5 6" key="1">
    <citation type="submission" date="2019-12" db="EMBL/GenBank/DDBJ databases">
        <title>Shinella kummerowiae sp. nov., a symbiotic bacterium isolated from root nodules of the herbal legume Kummerowia stipulacea.</title>
        <authorList>
            <person name="Gao J."/>
        </authorList>
    </citation>
    <scope>NUCLEOTIDE SEQUENCE [LARGE SCALE GENOMIC DNA]</scope>
    <source>
        <strain evidence="5 6">CCBAU 25048</strain>
    </source>
</reference>
<dbReference type="EMBL" id="WUMK01000006">
    <property type="protein sequence ID" value="MXN47007.1"/>
    <property type="molecule type" value="Genomic_DNA"/>
</dbReference>
<keyword evidence="6" id="KW-1185">Reference proteome</keyword>
<dbReference type="GO" id="GO:0016787">
    <property type="term" value="F:hydrolase activity"/>
    <property type="evidence" value="ECO:0007669"/>
    <property type="project" value="UniProtKB-KW"/>
</dbReference>
<evidence type="ECO:0000313" key="5">
    <source>
        <dbReference type="EMBL" id="MXN47007.1"/>
    </source>
</evidence>
<evidence type="ECO:0000256" key="3">
    <source>
        <dbReference type="RuleBase" id="RU003476"/>
    </source>
</evidence>
<feature type="domain" description="Nudix hydrolase" evidence="4">
    <location>
        <begin position="6"/>
        <end position="136"/>
    </location>
</feature>
<evidence type="ECO:0000259" key="4">
    <source>
        <dbReference type="PROSITE" id="PS51462"/>
    </source>
</evidence>
<comment type="caution">
    <text evidence="5">The sequence shown here is derived from an EMBL/GenBank/DDBJ whole genome shotgun (WGS) entry which is preliminary data.</text>
</comment>
<dbReference type="PROSITE" id="PS00893">
    <property type="entry name" value="NUDIX_BOX"/>
    <property type="match status" value="1"/>
</dbReference>
<dbReference type="InterPro" id="IPR020084">
    <property type="entry name" value="NUDIX_hydrolase_CS"/>
</dbReference>
<evidence type="ECO:0000256" key="1">
    <source>
        <dbReference type="ARBA" id="ARBA00001946"/>
    </source>
</evidence>
<sequence>MKKSKKPQPASSAIIERDGRYLLVLRSKPPSDAMYAFPGGRGEDGETPAETALRELHEETGIRAEKPMLFATYDLPGREEGPGSPSFFLSVFKVKADPMATAVASDDAASVGWYSADEIAHMPAPDSVRECIARLEAERAKRSA</sequence>
<dbReference type="PROSITE" id="PS51462">
    <property type="entry name" value="NUDIX"/>
    <property type="match status" value="1"/>
</dbReference>
<dbReference type="InterPro" id="IPR000086">
    <property type="entry name" value="NUDIX_hydrolase_dom"/>
</dbReference>
<dbReference type="CDD" id="cd04673">
    <property type="entry name" value="NUDIX_ADPRase"/>
    <property type="match status" value="1"/>
</dbReference>
<proteinExistence type="inferred from homology"/>
<dbReference type="InterPro" id="IPR020476">
    <property type="entry name" value="Nudix_hydrolase"/>
</dbReference>
<accession>A0A6N8SET4</accession>
<dbReference type="PRINTS" id="PR00502">
    <property type="entry name" value="NUDIXFAMILY"/>
</dbReference>
<dbReference type="AlphaFoldDB" id="A0A6N8SET4"/>
<dbReference type="PANTHER" id="PTHR43736">
    <property type="entry name" value="ADP-RIBOSE PYROPHOSPHATASE"/>
    <property type="match status" value="1"/>
</dbReference>
<dbReference type="OrthoDB" id="9761969at2"/>
<dbReference type="RefSeq" id="WP_160860534.1">
    <property type="nucleotide sequence ID" value="NZ_WUMK01000006.1"/>
</dbReference>
<gene>
    <name evidence="5" type="ORF">GR138_17570</name>
</gene>
<comment type="cofactor">
    <cofactor evidence="1">
        <name>Mg(2+)</name>
        <dbReference type="ChEBI" id="CHEBI:18420"/>
    </cofactor>
</comment>
<comment type="similarity">
    <text evidence="3">Belongs to the Nudix hydrolase family.</text>
</comment>
<organism evidence="5 6">
    <name type="scientific">Shinella kummerowiae</name>
    <dbReference type="NCBI Taxonomy" id="417745"/>
    <lineage>
        <taxon>Bacteria</taxon>
        <taxon>Pseudomonadati</taxon>
        <taxon>Pseudomonadota</taxon>
        <taxon>Alphaproteobacteria</taxon>
        <taxon>Hyphomicrobiales</taxon>
        <taxon>Rhizobiaceae</taxon>
        <taxon>Shinella</taxon>
    </lineage>
</organism>
<dbReference type="Proteomes" id="UP000435802">
    <property type="component" value="Unassembled WGS sequence"/>
</dbReference>
<keyword evidence="2 3" id="KW-0378">Hydrolase</keyword>
<dbReference type="PANTHER" id="PTHR43736:SF1">
    <property type="entry name" value="DIHYDRONEOPTERIN TRIPHOSPHATE DIPHOSPHATASE"/>
    <property type="match status" value="1"/>
</dbReference>
<evidence type="ECO:0000256" key="2">
    <source>
        <dbReference type="ARBA" id="ARBA00022801"/>
    </source>
</evidence>
<dbReference type="InterPro" id="IPR015797">
    <property type="entry name" value="NUDIX_hydrolase-like_dom_sf"/>
</dbReference>
<dbReference type="Pfam" id="PF00293">
    <property type="entry name" value="NUDIX"/>
    <property type="match status" value="1"/>
</dbReference>
<dbReference type="SUPFAM" id="SSF55811">
    <property type="entry name" value="Nudix"/>
    <property type="match status" value="1"/>
</dbReference>